<comment type="caution">
    <text evidence="1">The sequence shown here is derived from an EMBL/GenBank/DDBJ whole genome shotgun (WGS) entry which is preliminary data.</text>
</comment>
<evidence type="ECO:0008006" key="3">
    <source>
        <dbReference type="Google" id="ProtNLM"/>
    </source>
</evidence>
<dbReference type="OrthoDB" id="2428456at2"/>
<dbReference type="InterPro" id="IPR033788">
    <property type="entry name" value="VbhA-like"/>
</dbReference>
<dbReference type="Proteomes" id="UP000245998">
    <property type="component" value="Unassembled WGS sequence"/>
</dbReference>
<sequence length="60" mass="6928">MNANRKKKHHVEDSVRYAAHSLKTEGFTVSDKDIQLIKDVVTGKLSEKQFRETVKKMINV</sequence>
<evidence type="ECO:0000313" key="2">
    <source>
        <dbReference type="Proteomes" id="UP000245998"/>
    </source>
</evidence>
<keyword evidence="2" id="KW-1185">Reference proteome</keyword>
<dbReference type="CDD" id="cd11586">
    <property type="entry name" value="VbhA_like"/>
    <property type="match status" value="1"/>
</dbReference>
<evidence type="ECO:0000313" key="1">
    <source>
        <dbReference type="EMBL" id="PWA10017.1"/>
    </source>
</evidence>
<proteinExistence type="predicted"/>
<accession>A0A2U1JXS2</accession>
<reference evidence="1 2" key="1">
    <citation type="submission" date="2018-04" db="EMBL/GenBank/DDBJ databases">
        <title>Camelliibacillus theae gen. nov., sp. nov., isolated from Pu'er tea.</title>
        <authorList>
            <person name="Niu L."/>
        </authorList>
    </citation>
    <scope>NUCLEOTIDE SEQUENCE [LARGE SCALE GENOMIC DNA]</scope>
    <source>
        <strain evidence="1 2">T8</strain>
    </source>
</reference>
<dbReference type="AlphaFoldDB" id="A0A2U1JXS2"/>
<name>A0A2U1JXS2_9BACI</name>
<gene>
    <name evidence="1" type="ORF">DCC39_12070</name>
</gene>
<dbReference type="RefSeq" id="WP_116555159.1">
    <property type="nucleotide sequence ID" value="NZ_QCZG01000025.1"/>
</dbReference>
<protein>
    <recommendedName>
        <fullName evidence="3">Antitoxin VbhA domain-containing protein</fullName>
    </recommendedName>
</protein>
<dbReference type="EMBL" id="QCZG01000025">
    <property type="protein sequence ID" value="PWA10017.1"/>
    <property type="molecule type" value="Genomic_DNA"/>
</dbReference>
<organism evidence="1 2">
    <name type="scientific">Pueribacillus theae</name>
    <dbReference type="NCBI Taxonomy" id="2171751"/>
    <lineage>
        <taxon>Bacteria</taxon>
        <taxon>Bacillati</taxon>
        <taxon>Bacillota</taxon>
        <taxon>Bacilli</taxon>
        <taxon>Bacillales</taxon>
        <taxon>Bacillaceae</taxon>
        <taxon>Pueribacillus</taxon>
    </lineage>
</organism>